<gene>
    <name evidence="1" type="ORF">WA026_021772</name>
</gene>
<dbReference type="AlphaFoldDB" id="A0AAW1TX34"/>
<dbReference type="Pfam" id="PF14223">
    <property type="entry name" value="Retrotran_gag_2"/>
    <property type="match status" value="1"/>
</dbReference>
<dbReference type="Proteomes" id="UP001431783">
    <property type="component" value="Unassembled WGS sequence"/>
</dbReference>
<protein>
    <submittedName>
        <fullName evidence="1">Uncharacterized protein</fullName>
    </submittedName>
</protein>
<name>A0AAW1TX34_9CUCU</name>
<dbReference type="EMBL" id="JARQZJ010000017">
    <property type="protein sequence ID" value="KAK9873283.1"/>
    <property type="molecule type" value="Genomic_DNA"/>
</dbReference>
<evidence type="ECO:0000313" key="2">
    <source>
        <dbReference type="Proteomes" id="UP001431783"/>
    </source>
</evidence>
<proteinExistence type="predicted"/>
<keyword evidence="2" id="KW-1185">Reference proteome</keyword>
<organism evidence="1 2">
    <name type="scientific">Henosepilachna vigintioctopunctata</name>
    <dbReference type="NCBI Taxonomy" id="420089"/>
    <lineage>
        <taxon>Eukaryota</taxon>
        <taxon>Metazoa</taxon>
        <taxon>Ecdysozoa</taxon>
        <taxon>Arthropoda</taxon>
        <taxon>Hexapoda</taxon>
        <taxon>Insecta</taxon>
        <taxon>Pterygota</taxon>
        <taxon>Neoptera</taxon>
        <taxon>Endopterygota</taxon>
        <taxon>Coleoptera</taxon>
        <taxon>Polyphaga</taxon>
        <taxon>Cucujiformia</taxon>
        <taxon>Coccinelloidea</taxon>
        <taxon>Coccinellidae</taxon>
        <taxon>Epilachninae</taxon>
        <taxon>Epilachnini</taxon>
        <taxon>Henosepilachna</taxon>
    </lineage>
</organism>
<comment type="caution">
    <text evidence="1">The sequence shown here is derived from an EMBL/GenBank/DDBJ whole genome shotgun (WGS) entry which is preliminary data.</text>
</comment>
<sequence>MRLLLEERQVLVALEKDLAATSTEQERSQFLMIGAKAKSIIVQCATDKHLDIIKDSTTDKNMIKSLGDVFERESVFTKLTLKKKSSTMKCCTGEKLEESLIH</sequence>
<evidence type="ECO:0000313" key="1">
    <source>
        <dbReference type="EMBL" id="KAK9873283.1"/>
    </source>
</evidence>
<accession>A0AAW1TX34</accession>
<reference evidence="1 2" key="1">
    <citation type="submission" date="2023-03" db="EMBL/GenBank/DDBJ databases">
        <title>Genome insight into feeding habits of ladybird beetles.</title>
        <authorList>
            <person name="Li H.-S."/>
            <person name="Huang Y.-H."/>
            <person name="Pang H."/>
        </authorList>
    </citation>
    <scope>NUCLEOTIDE SEQUENCE [LARGE SCALE GENOMIC DNA]</scope>
    <source>
        <strain evidence="1">SYSU_2023b</strain>
        <tissue evidence="1">Whole body</tissue>
    </source>
</reference>